<evidence type="ECO:0000313" key="7">
    <source>
        <dbReference type="Proteomes" id="UP000179047"/>
    </source>
</evidence>
<dbReference type="PANTHER" id="PTHR11748">
    <property type="entry name" value="D-LACTATE DEHYDROGENASE"/>
    <property type="match status" value="1"/>
</dbReference>
<dbReference type="GO" id="GO:1903457">
    <property type="term" value="P:lactate catabolic process"/>
    <property type="evidence" value="ECO:0007669"/>
    <property type="project" value="TreeGrafter"/>
</dbReference>
<dbReference type="InterPro" id="IPR004113">
    <property type="entry name" value="FAD-bd_oxidored_4_C"/>
</dbReference>
<dbReference type="InterPro" id="IPR036318">
    <property type="entry name" value="FAD-bd_PCMH-like_sf"/>
</dbReference>
<keyword evidence="2" id="KW-0285">Flavoprotein</keyword>
<dbReference type="GO" id="GO:0071949">
    <property type="term" value="F:FAD binding"/>
    <property type="evidence" value="ECO:0007669"/>
    <property type="project" value="InterPro"/>
</dbReference>
<accession>A0A1F8GSG1</accession>
<dbReference type="EMBL" id="MGKP01000019">
    <property type="protein sequence ID" value="OGN28357.1"/>
    <property type="molecule type" value="Genomic_DNA"/>
</dbReference>
<dbReference type="InterPro" id="IPR016164">
    <property type="entry name" value="FAD-linked_Oxase-like_C"/>
</dbReference>
<dbReference type="InterPro" id="IPR016171">
    <property type="entry name" value="Vanillyl_alc_oxidase_C-sub2"/>
</dbReference>
<keyword evidence="3" id="KW-0274">FAD</keyword>
<dbReference type="SUPFAM" id="SSF56176">
    <property type="entry name" value="FAD-binding/transporter-associated domain-like"/>
    <property type="match status" value="1"/>
</dbReference>
<dbReference type="Gene3D" id="3.30.43.10">
    <property type="entry name" value="Uridine Diphospho-n-acetylenolpyruvylglucosamine Reductase, domain 2"/>
    <property type="match status" value="1"/>
</dbReference>
<keyword evidence="4" id="KW-0560">Oxidoreductase</keyword>
<dbReference type="InterPro" id="IPR016166">
    <property type="entry name" value="FAD-bd_PCMH"/>
</dbReference>
<reference evidence="6 7" key="1">
    <citation type="journal article" date="2016" name="Nat. Commun.">
        <title>Thousands of microbial genomes shed light on interconnected biogeochemical processes in an aquifer system.</title>
        <authorList>
            <person name="Anantharaman K."/>
            <person name="Brown C.T."/>
            <person name="Hug L.A."/>
            <person name="Sharon I."/>
            <person name="Castelle C.J."/>
            <person name="Probst A.J."/>
            <person name="Thomas B.C."/>
            <person name="Singh A."/>
            <person name="Wilkins M.J."/>
            <person name="Karaoz U."/>
            <person name="Brodie E.L."/>
            <person name="Williams K.H."/>
            <person name="Hubbard S.S."/>
            <person name="Banfield J.F."/>
        </authorList>
    </citation>
    <scope>NUCLEOTIDE SEQUENCE [LARGE SCALE GENOMIC DNA]</scope>
</reference>
<dbReference type="Gene3D" id="3.30.70.2740">
    <property type="match status" value="1"/>
</dbReference>
<gene>
    <name evidence="6" type="ORF">A3A33_05210</name>
</gene>
<comment type="caution">
    <text evidence="6">The sequence shown here is derived from an EMBL/GenBank/DDBJ whole genome shotgun (WGS) entry which is preliminary data.</text>
</comment>
<sequence length="547" mass="61171">MPLTDDLKNLISGEVFDDEKSLADASHDYSLFSVKPKVVVTPKNREDIKKLVGYVNTHKGTSLTVRAAGTDMSGGPLNESIIVDVMKHLNHMEEVIANPDGTGFASTEPGVLYRDFETATLAKGLLFPSYPASKRLCAMGGIVNNNSGGEKTLIYGKTEKYIESISMILRDGEEHTFTTLDPQALGLKLKADGLEGDIYRGIHKIVTENDELLQEAKPKVSKNSSGYYLWNVWDKEAGTFDLTKLIVGAQGTFGIMTEAKIKLIKPKTHSALLVIFINDFNILSDVITAVLKHHPESFESYDDNTFNIAIKYLPSMLKILGASNLISLGWRFLPEFWMAVTGGVPKLVLTAEFTGDSEEEIFAKAHACEADLKQFPIKTHVAKDDKEEDKYWTIRRESFKLLTDHSKGKRTAPFIDDVVVAPEKLHDFLPRLNEIMSHYKLVFTIQGHIGNGNFHIIPLVDIGDEHIKTIVPELEEKVFSLVKEFGGSMTGEHNDGLVRSPYLKKMFGDKVYMLFEETKHIFDPDNIFNPSKKVGETLTYEIDHLKV</sequence>
<dbReference type="Pfam" id="PF01565">
    <property type="entry name" value="FAD_binding_4"/>
    <property type="match status" value="1"/>
</dbReference>
<evidence type="ECO:0000256" key="4">
    <source>
        <dbReference type="ARBA" id="ARBA00023002"/>
    </source>
</evidence>
<evidence type="ECO:0000259" key="5">
    <source>
        <dbReference type="PROSITE" id="PS51387"/>
    </source>
</evidence>
<dbReference type="STRING" id="1802701.A3A33_05210"/>
<dbReference type="SUPFAM" id="SSF55103">
    <property type="entry name" value="FAD-linked oxidases, C-terminal domain"/>
    <property type="match status" value="1"/>
</dbReference>
<dbReference type="Pfam" id="PF02913">
    <property type="entry name" value="FAD-oxidase_C"/>
    <property type="match status" value="1"/>
</dbReference>
<name>A0A1F8GSG1_9BACT</name>
<dbReference type="PROSITE" id="PS51387">
    <property type="entry name" value="FAD_PCMH"/>
    <property type="match status" value="1"/>
</dbReference>
<dbReference type="Proteomes" id="UP000179047">
    <property type="component" value="Unassembled WGS sequence"/>
</dbReference>
<dbReference type="PANTHER" id="PTHR11748:SF119">
    <property type="entry name" value="D-2-HYDROXYGLUTARATE DEHYDROGENASE"/>
    <property type="match status" value="1"/>
</dbReference>
<organism evidence="6 7">
    <name type="scientific">Candidatus Yanofskybacteria bacterium RIFCSPLOWO2_01_FULL_49_25</name>
    <dbReference type="NCBI Taxonomy" id="1802701"/>
    <lineage>
        <taxon>Bacteria</taxon>
        <taxon>Candidatus Yanofskyibacteriota</taxon>
    </lineage>
</organism>
<dbReference type="InterPro" id="IPR016169">
    <property type="entry name" value="FAD-bd_PCMH_sub2"/>
</dbReference>
<evidence type="ECO:0000256" key="3">
    <source>
        <dbReference type="ARBA" id="ARBA00022827"/>
    </source>
</evidence>
<evidence type="ECO:0000256" key="2">
    <source>
        <dbReference type="ARBA" id="ARBA00022630"/>
    </source>
</evidence>
<comment type="cofactor">
    <cofactor evidence="1">
        <name>FAD</name>
        <dbReference type="ChEBI" id="CHEBI:57692"/>
    </cofactor>
</comment>
<dbReference type="InterPro" id="IPR016167">
    <property type="entry name" value="FAD-bd_PCMH_sub1"/>
</dbReference>
<evidence type="ECO:0000256" key="1">
    <source>
        <dbReference type="ARBA" id="ARBA00001974"/>
    </source>
</evidence>
<dbReference type="GO" id="GO:0008720">
    <property type="term" value="F:D-lactate dehydrogenase (NAD+) activity"/>
    <property type="evidence" value="ECO:0007669"/>
    <property type="project" value="TreeGrafter"/>
</dbReference>
<dbReference type="Gene3D" id="3.30.465.10">
    <property type="match status" value="1"/>
</dbReference>
<proteinExistence type="predicted"/>
<dbReference type="GO" id="GO:0004458">
    <property type="term" value="F:D-lactate dehydrogenase (cytochrome) activity"/>
    <property type="evidence" value="ECO:0007669"/>
    <property type="project" value="TreeGrafter"/>
</dbReference>
<dbReference type="AlphaFoldDB" id="A0A1F8GSG1"/>
<dbReference type="Gene3D" id="1.10.45.10">
    <property type="entry name" value="Vanillyl-alcohol Oxidase, Chain A, domain 4"/>
    <property type="match status" value="1"/>
</dbReference>
<feature type="domain" description="FAD-binding PCMH-type" evidence="5">
    <location>
        <begin position="32"/>
        <end position="266"/>
    </location>
</feature>
<evidence type="ECO:0000313" key="6">
    <source>
        <dbReference type="EMBL" id="OGN28357.1"/>
    </source>
</evidence>
<dbReference type="InterPro" id="IPR006094">
    <property type="entry name" value="Oxid_FAD_bind_N"/>
</dbReference>
<protein>
    <recommendedName>
        <fullName evidence="5">FAD-binding PCMH-type domain-containing protein</fullName>
    </recommendedName>
</protein>